<name>A0A839JYB2_9FIRM</name>
<gene>
    <name evidence="2" type="ORF">H0486_05790</name>
</gene>
<protein>
    <submittedName>
        <fullName evidence="2">Stage III sporulation protein AF</fullName>
    </submittedName>
</protein>
<dbReference type="InterPro" id="IPR014245">
    <property type="entry name" value="Spore_III_AF"/>
</dbReference>
<keyword evidence="1" id="KW-0472">Membrane</keyword>
<feature type="transmembrane region" description="Helical" evidence="1">
    <location>
        <begin position="6"/>
        <end position="26"/>
    </location>
</feature>
<dbReference type="RefSeq" id="WP_228352111.1">
    <property type="nucleotide sequence ID" value="NZ_JACEGA010000001.1"/>
</dbReference>
<comment type="caution">
    <text evidence="2">The sequence shown here is derived from an EMBL/GenBank/DDBJ whole genome shotgun (WGS) entry which is preliminary data.</text>
</comment>
<sequence length="207" mass="23925">MNEIYIWIKNIVIYMILNTIIMNLLGNKSYKKYVSIVSGMILVLVVISPLMKFMNLEDKLDLFLKSNDFAIETSDFKNDLNRMEEEQSKIIFAEYEKKIELQVDELLASENIVLEGFEVRINKDPNSTEFGEIMSMDISAVEGEKKQEYEGRIPLIEKVEIARISLNEEKEEVIKKVPSPMEINLKNKLSDFYNIEQGNINISIQGG</sequence>
<organism evidence="2 3">
    <name type="scientific">Variimorphobacter saccharofermentans</name>
    <dbReference type="NCBI Taxonomy" id="2755051"/>
    <lineage>
        <taxon>Bacteria</taxon>
        <taxon>Bacillati</taxon>
        <taxon>Bacillota</taxon>
        <taxon>Clostridia</taxon>
        <taxon>Lachnospirales</taxon>
        <taxon>Lachnospiraceae</taxon>
        <taxon>Variimorphobacter</taxon>
    </lineage>
</organism>
<evidence type="ECO:0000256" key="1">
    <source>
        <dbReference type="SAM" id="Phobius"/>
    </source>
</evidence>
<dbReference type="AlphaFoldDB" id="A0A839JYB2"/>
<dbReference type="EMBL" id="JACEGA010000001">
    <property type="protein sequence ID" value="MBB2182386.1"/>
    <property type="molecule type" value="Genomic_DNA"/>
</dbReference>
<dbReference type="Pfam" id="PF09581">
    <property type="entry name" value="Spore_III_AF"/>
    <property type="match status" value="1"/>
</dbReference>
<keyword evidence="3" id="KW-1185">Reference proteome</keyword>
<feature type="transmembrane region" description="Helical" evidence="1">
    <location>
        <begin position="33"/>
        <end position="51"/>
    </location>
</feature>
<evidence type="ECO:0000313" key="3">
    <source>
        <dbReference type="Proteomes" id="UP000574276"/>
    </source>
</evidence>
<keyword evidence="1" id="KW-0812">Transmembrane</keyword>
<reference evidence="2 3" key="1">
    <citation type="submission" date="2020-07" db="EMBL/GenBank/DDBJ databases">
        <title>Characterization and genome sequencing of isolate MD1, a novel member within the family Lachnospiraceae.</title>
        <authorList>
            <person name="Rettenmaier R."/>
            <person name="Di Bello L."/>
            <person name="Zinser C."/>
            <person name="Scheitz K."/>
            <person name="Liebl W."/>
            <person name="Zverlov V."/>
        </authorList>
    </citation>
    <scope>NUCLEOTIDE SEQUENCE [LARGE SCALE GENOMIC DNA]</scope>
    <source>
        <strain evidence="2 3">MD1</strain>
    </source>
</reference>
<keyword evidence="1" id="KW-1133">Transmembrane helix</keyword>
<evidence type="ECO:0000313" key="2">
    <source>
        <dbReference type="EMBL" id="MBB2182386.1"/>
    </source>
</evidence>
<proteinExistence type="predicted"/>
<dbReference type="Proteomes" id="UP000574276">
    <property type="component" value="Unassembled WGS sequence"/>
</dbReference>
<accession>A0A839JYB2</accession>